<reference evidence="3 4" key="1">
    <citation type="submission" date="2014-06" db="EMBL/GenBank/DDBJ databases">
        <title>Whole Genome Sequences of Three Symbiotic Endozoicomonas Bacteria.</title>
        <authorList>
            <person name="Neave M.J."/>
            <person name="Apprill A."/>
            <person name="Voolstra C.R."/>
        </authorList>
    </citation>
    <scope>NUCLEOTIDE SEQUENCE [LARGE SCALE GENOMIC DNA]</scope>
    <source>
        <strain evidence="3 4">DSM 25634</strain>
    </source>
</reference>
<dbReference type="STRING" id="1137799.GZ78_27945"/>
<dbReference type="RefSeq" id="WP_034842815.1">
    <property type="nucleotide sequence ID" value="NZ_JOKH01000010.1"/>
</dbReference>
<dbReference type="eggNOG" id="COG3515">
    <property type="taxonomic scope" value="Bacteria"/>
</dbReference>
<sequence>MASPQIIDIDSLLEPISEDQPQGEDIREDRSPTSDYYTIKDARNSARATERGGLFDADARSEALSEWYPVLEKGKEILSTKSKDIEVACWMIEAAVRLHGFNGLRDSLTVLRRLVDDFWDGLYPEPDEDGIETKVAAITGLNGDGNEGTLLAPIRNCAISEDSTIDAFSFFKYQQVYDASKIAEEEKKAERYEEIGLTLEEVERTVSTTGDQFYLDLVDDIETCNEEFKLVTEKLSELCGYDAPPSSQISTLLDEVLRTVRFLCQEILARAQAQAENEQASEGTDAESDSNVSAEHVSGHSVTVQHAFVAGGEITNREQALDQLKKIADYFRLYEPQSPLPDGIDRLVRWGRMTVAELMMELMPEENSRGIFSQLTGVAMDGTSTNTYVAPPTPAAPAVANSSSQETVDESVQNDEGWGGSKETQSNDVGW</sequence>
<evidence type="ECO:0000313" key="4">
    <source>
        <dbReference type="Proteomes" id="UP000028073"/>
    </source>
</evidence>
<evidence type="ECO:0000313" key="3">
    <source>
        <dbReference type="EMBL" id="KEQ12260.1"/>
    </source>
</evidence>
<proteinExistence type="predicted"/>
<evidence type="ECO:0000259" key="2">
    <source>
        <dbReference type="Pfam" id="PF06812"/>
    </source>
</evidence>
<dbReference type="OrthoDB" id="9771118at2"/>
<feature type="region of interest" description="Disordered" evidence="1">
    <location>
        <begin position="275"/>
        <end position="297"/>
    </location>
</feature>
<dbReference type="PANTHER" id="PTHR37951">
    <property type="entry name" value="CYTOPLASMIC PROTEIN-RELATED"/>
    <property type="match status" value="1"/>
</dbReference>
<feature type="region of interest" description="Disordered" evidence="1">
    <location>
        <begin position="383"/>
        <end position="431"/>
    </location>
</feature>
<dbReference type="Pfam" id="PF06812">
    <property type="entry name" value="ImpA_N"/>
    <property type="match status" value="1"/>
</dbReference>
<dbReference type="InterPro" id="IPR010657">
    <property type="entry name" value="ImpA_N"/>
</dbReference>
<protein>
    <recommendedName>
        <fullName evidence="2">ImpA N-terminal domain-containing protein</fullName>
    </recommendedName>
</protein>
<name>A0A081N1D7_9GAMM</name>
<feature type="compositionally biased region" description="Basic and acidic residues" evidence="1">
    <location>
        <begin position="24"/>
        <end position="34"/>
    </location>
</feature>
<dbReference type="EMBL" id="JOKH01000010">
    <property type="protein sequence ID" value="KEQ12260.1"/>
    <property type="molecule type" value="Genomic_DNA"/>
</dbReference>
<dbReference type="AlphaFoldDB" id="A0A081N1D7"/>
<accession>A0A081N1D7</accession>
<keyword evidence="4" id="KW-1185">Reference proteome</keyword>
<dbReference type="Proteomes" id="UP000028073">
    <property type="component" value="Unassembled WGS sequence"/>
</dbReference>
<feature type="compositionally biased region" description="Polar residues" evidence="1">
    <location>
        <begin position="422"/>
        <end position="431"/>
    </location>
</feature>
<feature type="domain" description="ImpA N-terminal" evidence="2">
    <location>
        <begin position="13"/>
        <end position="142"/>
    </location>
</feature>
<dbReference type="InterPro" id="IPR017740">
    <property type="entry name" value="TssA-like"/>
</dbReference>
<dbReference type="NCBIfam" id="TIGR03363">
    <property type="entry name" value="VI_chp_8"/>
    <property type="match status" value="1"/>
</dbReference>
<gene>
    <name evidence="3" type="ORF">GZ78_27945</name>
</gene>
<comment type="caution">
    <text evidence="3">The sequence shown here is derived from an EMBL/GenBank/DDBJ whole genome shotgun (WGS) entry which is preliminary data.</text>
</comment>
<organism evidence="3 4">
    <name type="scientific">Endozoicomonas numazuensis</name>
    <dbReference type="NCBI Taxonomy" id="1137799"/>
    <lineage>
        <taxon>Bacteria</taxon>
        <taxon>Pseudomonadati</taxon>
        <taxon>Pseudomonadota</taxon>
        <taxon>Gammaproteobacteria</taxon>
        <taxon>Oceanospirillales</taxon>
        <taxon>Endozoicomonadaceae</taxon>
        <taxon>Endozoicomonas</taxon>
    </lineage>
</organism>
<feature type="region of interest" description="Disordered" evidence="1">
    <location>
        <begin position="1"/>
        <end position="34"/>
    </location>
</feature>
<evidence type="ECO:0000256" key="1">
    <source>
        <dbReference type="SAM" id="MobiDB-lite"/>
    </source>
</evidence>
<dbReference type="PANTHER" id="PTHR37951:SF1">
    <property type="entry name" value="TYPE VI SECRETION SYSTEM COMPONENT TSSA1"/>
    <property type="match status" value="1"/>
</dbReference>